<evidence type="ECO:0000256" key="6">
    <source>
        <dbReference type="ARBA" id="ARBA00022842"/>
    </source>
</evidence>
<dbReference type="Pfam" id="PF01725">
    <property type="entry name" value="Ham1p_like"/>
    <property type="match status" value="1"/>
</dbReference>
<organism evidence="13 16">
    <name type="scientific">Candidatus Williamhamiltonella defendens</name>
    <dbReference type="NCBI Taxonomy" id="138072"/>
    <lineage>
        <taxon>Bacteria</taxon>
        <taxon>Pseudomonadati</taxon>
        <taxon>Pseudomonadota</taxon>
        <taxon>Gammaproteobacteria</taxon>
        <taxon>Enterobacterales</taxon>
        <taxon>Enterobacteriaceae</taxon>
        <taxon>aphid secondary symbionts</taxon>
        <taxon>Candidatus Williamhamiltonella</taxon>
    </lineage>
</organism>
<dbReference type="EMBL" id="CP017613">
    <property type="protein sequence ID" value="ATW33345.1"/>
    <property type="molecule type" value="Genomic_DNA"/>
</dbReference>
<evidence type="ECO:0000313" key="15">
    <source>
        <dbReference type="Proteomes" id="UP000229055"/>
    </source>
</evidence>
<comment type="function">
    <text evidence="10">Pyrophosphatase that catalyzes the hydrolysis of nucleoside triphosphates to their monophosphate derivatives, with a high preference for the non-canonical purine nucleotides XTP (xanthosine triphosphate), dITP (deoxyinosine triphosphate) and ITP. Seems to function as a house-cleaning enzyme that removes non-canonical purine nucleotides from the nucleotide pool, thus preventing their incorporation into DNA/RNA and avoiding chromosomal lesions.</text>
</comment>
<evidence type="ECO:0000256" key="5">
    <source>
        <dbReference type="ARBA" id="ARBA00022801"/>
    </source>
</evidence>
<feature type="binding site" evidence="10">
    <location>
        <position position="70"/>
    </location>
    <ligand>
        <name>substrate</name>
    </ligand>
</feature>
<comment type="subunit">
    <text evidence="2 10">Homodimer.</text>
</comment>
<feature type="binding site" evidence="10">
    <location>
        <begin position="157"/>
        <end position="160"/>
    </location>
    <ligand>
        <name>substrate</name>
    </ligand>
</feature>
<evidence type="ECO:0000256" key="7">
    <source>
        <dbReference type="ARBA" id="ARBA00023080"/>
    </source>
</evidence>
<evidence type="ECO:0000256" key="11">
    <source>
        <dbReference type="RuleBase" id="RU003781"/>
    </source>
</evidence>
<dbReference type="RefSeq" id="WP_015874272.1">
    <property type="nucleotide sequence ID" value="NZ_CADIJH010000001.1"/>
</dbReference>
<dbReference type="GO" id="GO:0036222">
    <property type="term" value="F:XTP diphosphatase activity"/>
    <property type="evidence" value="ECO:0007669"/>
    <property type="project" value="UniProtKB-UniRule"/>
</dbReference>
<comment type="catalytic activity">
    <reaction evidence="10">
        <text>ITP + H2O = IMP + diphosphate + H(+)</text>
        <dbReference type="Rhea" id="RHEA:29399"/>
        <dbReference type="ChEBI" id="CHEBI:15377"/>
        <dbReference type="ChEBI" id="CHEBI:15378"/>
        <dbReference type="ChEBI" id="CHEBI:33019"/>
        <dbReference type="ChEBI" id="CHEBI:58053"/>
        <dbReference type="ChEBI" id="CHEBI:61402"/>
        <dbReference type="EC" id="3.6.1.66"/>
    </reaction>
</comment>
<dbReference type="FunFam" id="3.90.950.10:FF:000001">
    <property type="entry name" value="dITP/XTP pyrophosphatase"/>
    <property type="match status" value="1"/>
</dbReference>
<dbReference type="InterPro" id="IPR029001">
    <property type="entry name" value="ITPase-like_fam"/>
</dbReference>
<dbReference type="Proteomes" id="UP000229055">
    <property type="component" value="Chromosome"/>
</dbReference>
<dbReference type="GO" id="GO:0017111">
    <property type="term" value="F:ribonucleoside triphosphate phosphatase activity"/>
    <property type="evidence" value="ECO:0007669"/>
    <property type="project" value="InterPro"/>
</dbReference>
<accession>A0A2D3T6C6</accession>
<evidence type="ECO:0000256" key="9">
    <source>
        <dbReference type="ARBA" id="ARBA00052017"/>
    </source>
</evidence>
<dbReference type="InterPro" id="IPR020922">
    <property type="entry name" value="dITP/XTP_pyrophosphatase"/>
</dbReference>
<evidence type="ECO:0000256" key="2">
    <source>
        <dbReference type="ARBA" id="ARBA00011738"/>
    </source>
</evidence>
<dbReference type="GO" id="GO:0009117">
    <property type="term" value="P:nucleotide metabolic process"/>
    <property type="evidence" value="ECO:0007669"/>
    <property type="project" value="UniProtKB-KW"/>
</dbReference>
<feature type="binding site" evidence="10">
    <location>
        <begin position="8"/>
        <end position="13"/>
    </location>
    <ligand>
        <name>substrate</name>
    </ligand>
</feature>
<dbReference type="InterPro" id="IPR002637">
    <property type="entry name" value="RdgB/HAM1"/>
</dbReference>
<evidence type="ECO:0000313" key="16">
    <source>
        <dbReference type="Proteomes" id="UP000230008"/>
    </source>
</evidence>
<feature type="binding site" evidence="10">
    <location>
        <position position="69"/>
    </location>
    <ligand>
        <name>Mg(2+)</name>
        <dbReference type="ChEBI" id="CHEBI:18420"/>
    </ligand>
</feature>
<dbReference type="GO" id="GO:0005829">
    <property type="term" value="C:cytosol"/>
    <property type="evidence" value="ECO:0007669"/>
    <property type="project" value="TreeGrafter"/>
</dbReference>
<dbReference type="PANTHER" id="PTHR11067">
    <property type="entry name" value="INOSINE TRIPHOSPHATE PYROPHOSPHATASE/HAM1 PROTEIN"/>
    <property type="match status" value="1"/>
</dbReference>
<reference evidence="13" key="4">
    <citation type="journal article" date="2018" name="Genome Biol. Evol.">
        <title>Culture-Facilitated Comparative Genomics of the Facultative Symbiont Hamiltonella defensa.</title>
        <authorList>
            <person name="Chevignon G."/>
            <person name="Boyd B.M."/>
            <person name="Brandt J.W."/>
            <person name="Oliver K.M."/>
            <person name="Strand M.R."/>
        </authorList>
    </citation>
    <scope>NUCLEOTIDE SEQUENCE</scope>
    <source>
        <strain evidence="13">A2C</strain>
        <strain evidence="14">ZA17</strain>
    </source>
</reference>
<feature type="binding site" evidence="10">
    <location>
        <begin position="185"/>
        <end position="186"/>
    </location>
    <ligand>
        <name>substrate</name>
    </ligand>
</feature>
<feature type="binding site" evidence="10">
    <location>
        <position position="180"/>
    </location>
    <ligand>
        <name>substrate</name>
    </ligand>
</feature>
<dbReference type="GO" id="GO:0035870">
    <property type="term" value="F:dITP diphosphatase activity"/>
    <property type="evidence" value="ECO:0007669"/>
    <property type="project" value="UniProtKB-UniRule"/>
</dbReference>
<dbReference type="SUPFAM" id="SSF52972">
    <property type="entry name" value="ITPase-like"/>
    <property type="match status" value="1"/>
</dbReference>
<dbReference type="GO" id="GO:0036220">
    <property type="term" value="F:ITP diphosphatase activity"/>
    <property type="evidence" value="ECO:0007669"/>
    <property type="project" value="UniProtKB-UniRule"/>
</dbReference>
<keyword evidence="7 10" id="KW-0546">Nucleotide metabolism</keyword>
<dbReference type="EMBL" id="CP017606">
    <property type="protein sequence ID" value="ATW29366.1"/>
    <property type="molecule type" value="Genomic_DNA"/>
</dbReference>
<dbReference type="Proteomes" id="UP000792865">
    <property type="component" value="Chromosome"/>
</dbReference>
<reference evidence="12" key="2">
    <citation type="submission" date="2017-08" db="EMBL/GenBank/DDBJ databases">
        <title>Genome sequence of Candidatus Hamiltonella defensa from Acyrthosiphon pisum strain MI47.</title>
        <authorList>
            <person name="Patel V.A."/>
            <person name="Chevignon G."/>
            <person name="Russell J.A."/>
            <person name="Oliver K.M."/>
        </authorList>
    </citation>
    <scope>NUCLEOTIDE SEQUENCE</scope>
    <source>
        <strain evidence="12">MI47</strain>
    </source>
</reference>
<keyword evidence="5 10" id="KW-0378">Hydrolase</keyword>
<protein>
    <recommendedName>
        <fullName evidence="10">dITP/XTP pyrophosphatase</fullName>
        <ecNumber evidence="10">3.6.1.66</ecNumber>
    </recommendedName>
    <alternativeName>
        <fullName evidence="10">Non-canonical purine NTP pyrophosphatase</fullName>
    </alternativeName>
    <alternativeName>
        <fullName evidence="10">Non-standard purine NTP pyrophosphatase</fullName>
    </alternativeName>
    <alternativeName>
        <fullName evidence="10">Nucleoside-triphosphate diphosphatase</fullName>
    </alternativeName>
    <alternativeName>
        <fullName evidence="10">Nucleoside-triphosphate pyrophosphatase</fullName>
        <shortName evidence="10">NTPase</shortName>
    </alternativeName>
</protein>
<evidence type="ECO:0000256" key="4">
    <source>
        <dbReference type="ARBA" id="ARBA00022741"/>
    </source>
</evidence>
<reference evidence="15 16" key="3">
    <citation type="submission" date="2017-11" db="EMBL/GenBank/DDBJ databases">
        <title>PacBio sequencing of new strain of the secondary endosymbiont Candidatus Hamiltonella defensa.</title>
        <authorList>
            <person name="Strand M.R."/>
            <person name="Oliver K."/>
        </authorList>
    </citation>
    <scope>NUCLEOTIDE SEQUENCE [LARGE SCALE GENOMIC DNA]</scope>
    <source>
        <strain evidence="16">A2C</strain>
        <strain evidence="15">ZA17</strain>
    </source>
</reference>
<comment type="similarity">
    <text evidence="1 10 11">Belongs to the HAM1 NTPase family.</text>
</comment>
<evidence type="ECO:0000256" key="8">
    <source>
        <dbReference type="ARBA" id="ARBA00051875"/>
    </source>
</evidence>
<dbReference type="AlphaFoldDB" id="A0A2D3T6C6"/>
<feature type="binding site" evidence="10">
    <location>
        <position position="40"/>
    </location>
    <ligand>
        <name>Mg(2+)</name>
        <dbReference type="ChEBI" id="CHEBI:18420"/>
    </ligand>
</feature>
<keyword evidence="4 10" id="KW-0547">Nucleotide-binding</keyword>
<dbReference type="EC" id="3.6.1.66" evidence="10"/>
<evidence type="ECO:0000313" key="12">
    <source>
        <dbReference type="EMBL" id="ASV33652.1"/>
    </source>
</evidence>
<evidence type="ECO:0000313" key="13">
    <source>
        <dbReference type="EMBL" id="ATW29366.1"/>
    </source>
</evidence>
<dbReference type="Gene3D" id="3.90.950.10">
    <property type="match status" value="1"/>
</dbReference>
<name>A0A2D3T6C6_9ENTR</name>
<dbReference type="PANTHER" id="PTHR11067:SF9">
    <property type="entry name" value="INOSINE TRIPHOSPHATE PYROPHOSPHATASE"/>
    <property type="match status" value="1"/>
</dbReference>
<comment type="cofactor">
    <cofactor evidence="10">
        <name>Mg(2+)</name>
        <dbReference type="ChEBI" id="CHEBI:18420"/>
    </cofactor>
    <text evidence="10">Binds 1 Mg(2+) ion per subunit.</text>
</comment>
<reference evidence="15 16" key="1">
    <citation type="submission" date="2016-10" db="EMBL/GenBank/DDBJ databases">
        <authorList>
            <person name="Chevignon G."/>
        </authorList>
    </citation>
    <scope>NUCLEOTIDE SEQUENCE [LARGE SCALE GENOMIC DNA]</scope>
    <source>
        <strain evidence="16">A2C</strain>
        <strain evidence="15">ZA17</strain>
    </source>
</reference>
<proteinExistence type="inferred from homology"/>
<evidence type="ECO:0000313" key="14">
    <source>
        <dbReference type="EMBL" id="ATW33345.1"/>
    </source>
</evidence>
<evidence type="ECO:0000256" key="10">
    <source>
        <dbReference type="HAMAP-Rule" id="MF_01405"/>
    </source>
</evidence>
<gene>
    <name evidence="12" type="primary">rdgB</name>
    <name evidence="13" type="ORF">BJP41_02305</name>
    <name evidence="14" type="ORF">BJP43_02585</name>
    <name evidence="12" type="ORF">CJJ18_06070</name>
</gene>
<dbReference type="OMA" id="CWGEILK"/>
<comment type="catalytic activity">
    <reaction evidence="8 10">
        <text>dITP + H2O = dIMP + diphosphate + H(+)</text>
        <dbReference type="Rhea" id="RHEA:28342"/>
        <dbReference type="ChEBI" id="CHEBI:15377"/>
        <dbReference type="ChEBI" id="CHEBI:15378"/>
        <dbReference type="ChEBI" id="CHEBI:33019"/>
        <dbReference type="ChEBI" id="CHEBI:61194"/>
        <dbReference type="ChEBI" id="CHEBI:61382"/>
        <dbReference type="EC" id="3.6.1.66"/>
    </reaction>
</comment>
<sequence length="200" mass="21946">MQKIVLATTNQGKVLEFKDLFKGSGLKIIPQMEYDLASIEETGLTFIENALLKARYAAQMTGLPAIADDSGLTVDALNGAPGIYSARYAGLNASDSENIKKLLHEMKEVPNAERGAQFHCVFVYLKHPADASPGIFHGKWSGMIASSCQESKKAEGFGYDPVFYLPELKRTAAELSIEEKSAMSHRGEALRQFLDVMRNV</sequence>
<dbReference type="HAMAP" id="MF_01405">
    <property type="entry name" value="Non_canon_purine_NTPase"/>
    <property type="match status" value="1"/>
</dbReference>
<evidence type="ECO:0000256" key="1">
    <source>
        <dbReference type="ARBA" id="ARBA00008023"/>
    </source>
</evidence>
<dbReference type="CDD" id="cd00515">
    <property type="entry name" value="HAM1"/>
    <property type="match status" value="1"/>
</dbReference>
<evidence type="ECO:0000256" key="3">
    <source>
        <dbReference type="ARBA" id="ARBA00022723"/>
    </source>
</evidence>
<keyword evidence="6 10" id="KW-0460">Magnesium</keyword>
<dbReference type="GO" id="GO:0009146">
    <property type="term" value="P:purine nucleoside triphosphate catabolic process"/>
    <property type="evidence" value="ECO:0007669"/>
    <property type="project" value="UniProtKB-UniRule"/>
</dbReference>
<dbReference type="GO" id="GO:0046872">
    <property type="term" value="F:metal ion binding"/>
    <property type="evidence" value="ECO:0007669"/>
    <property type="project" value="UniProtKB-KW"/>
</dbReference>
<feature type="active site" description="Proton acceptor" evidence="10">
    <location>
        <position position="69"/>
    </location>
</feature>
<dbReference type="EMBL" id="CP022932">
    <property type="protein sequence ID" value="ASV33652.1"/>
    <property type="molecule type" value="Genomic_DNA"/>
</dbReference>
<keyword evidence="3 10" id="KW-0479">Metal-binding</keyword>
<comment type="catalytic activity">
    <reaction evidence="9 10">
        <text>XTP + H2O = XMP + diphosphate + H(+)</text>
        <dbReference type="Rhea" id="RHEA:28610"/>
        <dbReference type="ChEBI" id="CHEBI:15377"/>
        <dbReference type="ChEBI" id="CHEBI:15378"/>
        <dbReference type="ChEBI" id="CHEBI:33019"/>
        <dbReference type="ChEBI" id="CHEBI:57464"/>
        <dbReference type="ChEBI" id="CHEBI:61314"/>
        <dbReference type="EC" id="3.6.1.66"/>
    </reaction>
</comment>
<dbReference type="GeneID" id="66261498"/>
<dbReference type="NCBIfam" id="TIGR00042">
    <property type="entry name" value="RdgB/HAM1 family non-canonical purine NTP pyrophosphatase"/>
    <property type="match status" value="1"/>
</dbReference>
<dbReference type="Proteomes" id="UP000230008">
    <property type="component" value="Chromosome"/>
</dbReference>
<dbReference type="GO" id="GO:0000166">
    <property type="term" value="F:nucleotide binding"/>
    <property type="evidence" value="ECO:0007669"/>
    <property type="project" value="UniProtKB-KW"/>
</dbReference>